<protein>
    <recommendedName>
        <fullName evidence="3">Capsule polysaccharide biosynthesis protein</fullName>
    </recommendedName>
</protein>
<evidence type="ECO:0008006" key="3">
    <source>
        <dbReference type="Google" id="ProtNLM"/>
    </source>
</evidence>
<dbReference type="OrthoDB" id="409543at2759"/>
<dbReference type="Gene3D" id="3.90.550.20">
    <property type="match status" value="1"/>
</dbReference>
<dbReference type="InterPro" id="IPR008441">
    <property type="entry name" value="AfumC-like_glycosyl_Trfase"/>
</dbReference>
<dbReference type="SUPFAM" id="SSF53448">
    <property type="entry name" value="Nucleotide-diphospho-sugar transferases"/>
    <property type="match status" value="1"/>
</dbReference>
<organism evidence="1 2">
    <name type="scientific">Friedmanniomyces endolithicus</name>
    <dbReference type="NCBI Taxonomy" id="329885"/>
    <lineage>
        <taxon>Eukaryota</taxon>
        <taxon>Fungi</taxon>
        <taxon>Dikarya</taxon>
        <taxon>Ascomycota</taxon>
        <taxon>Pezizomycotina</taxon>
        <taxon>Dothideomycetes</taxon>
        <taxon>Dothideomycetidae</taxon>
        <taxon>Mycosphaerellales</taxon>
        <taxon>Teratosphaeriaceae</taxon>
        <taxon>Friedmanniomyces</taxon>
    </lineage>
</organism>
<dbReference type="Pfam" id="PF05704">
    <property type="entry name" value="Caps_synth"/>
    <property type="match status" value="1"/>
</dbReference>
<accession>A0A4U0UYL8</accession>
<sequence>MGTHTYPLTPGVHPISPSLLDLRPDSAIDHALLHPLPLSSTSSEKNIFFFWHSGFPSMPPYTQRNVRTWHRRFSKQGWTIRVLDRQPGSPLNVEKYLDVGDLGTFPQAFVEGRIGGEHAAQHTSDLVRFPLLLRYGGVYADVGFMQIGDLDRLWDETIGNLESPYEVLSYNAGGVETRDLTNYFLCSRKNNPFFLRCHRLLLALWAENGVQSSTEGMHSSPLVKDVPRTTGEFEFDEDGKHYGPEEVAIMLMDYIIQGTAMTLVMGLIDEQDSWNGPEYVAKHIYAIEYMVGSQLINEYTAWNGQRAFDLMSLLLPGHDETETQDQKLAREIVEGCLSRSFGFKLAHGLIIRVLGQTLGSLWRRHTGSDDVVGTYAHWLRYGMVHWCPDEPPVALKFEVVKPLKRGRLLSVRLLEAQDEQS</sequence>
<dbReference type="InterPro" id="IPR029044">
    <property type="entry name" value="Nucleotide-diphossugar_trans"/>
</dbReference>
<name>A0A4U0UYL8_9PEZI</name>
<dbReference type="EMBL" id="NAJP01000033">
    <property type="protein sequence ID" value="TKA40386.1"/>
    <property type="molecule type" value="Genomic_DNA"/>
</dbReference>
<comment type="caution">
    <text evidence="1">The sequence shown here is derived from an EMBL/GenBank/DDBJ whole genome shotgun (WGS) entry which is preliminary data.</text>
</comment>
<reference evidence="1 2" key="1">
    <citation type="submission" date="2017-03" db="EMBL/GenBank/DDBJ databases">
        <title>Genomes of endolithic fungi from Antarctica.</title>
        <authorList>
            <person name="Coleine C."/>
            <person name="Masonjones S."/>
            <person name="Stajich J.E."/>
        </authorList>
    </citation>
    <scope>NUCLEOTIDE SEQUENCE [LARGE SCALE GENOMIC DNA]</scope>
    <source>
        <strain evidence="1 2">CCFEE 5311</strain>
    </source>
</reference>
<dbReference type="AlphaFoldDB" id="A0A4U0UYL8"/>
<evidence type="ECO:0000313" key="1">
    <source>
        <dbReference type="EMBL" id="TKA40386.1"/>
    </source>
</evidence>
<evidence type="ECO:0000313" key="2">
    <source>
        <dbReference type="Proteomes" id="UP000310066"/>
    </source>
</evidence>
<gene>
    <name evidence="1" type="ORF">B0A54_09335</name>
</gene>
<proteinExistence type="predicted"/>
<dbReference type="GO" id="GO:0016757">
    <property type="term" value="F:glycosyltransferase activity"/>
    <property type="evidence" value="ECO:0007669"/>
    <property type="project" value="InterPro"/>
</dbReference>
<dbReference type="Proteomes" id="UP000310066">
    <property type="component" value="Unassembled WGS sequence"/>
</dbReference>